<dbReference type="OrthoDB" id="2562743at2759"/>
<evidence type="ECO:0000256" key="1">
    <source>
        <dbReference type="SAM" id="Coils"/>
    </source>
</evidence>
<evidence type="ECO:0000313" key="2">
    <source>
        <dbReference type="EMBL" id="PKI83503.1"/>
    </source>
</evidence>
<dbReference type="EMBL" id="KZ454991">
    <property type="protein sequence ID" value="PKI83503.1"/>
    <property type="molecule type" value="Genomic_DNA"/>
</dbReference>
<protein>
    <submittedName>
        <fullName evidence="2">Uncharacterized protein</fullName>
    </submittedName>
</protein>
<proteinExistence type="predicted"/>
<keyword evidence="3" id="KW-1185">Reference proteome</keyword>
<feature type="coiled-coil region" evidence="1">
    <location>
        <begin position="52"/>
        <end position="79"/>
    </location>
</feature>
<name>A0A2N1JAE7_9BASI</name>
<dbReference type="AlphaFoldDB" id="A0A2N1JAE7"/>
<accession>A0A2N1JAE7</accession>
<organism evidence="2 3">
    <name type="scientific">Malassezia vespertilionis</name>
    <dbReference type="NCBI Taxonomy" id="2020962"/>
    <lineage>
        <taxon>Eukaryota</taxon>
        <taxon>Fungi</taxon>
        <taxon>Dikarya</taxon>
        <taxon>Basidiomycota</taxon>
        <taxon>Ustilaginomycotina</taxon>
        <taxon>Malasseziomycetes</taxon>
        <taxon>Malasseziales</taxon>
        <taxon>Malasseziaceae</taxon>
        <taxon>Malassezia</taxon>
    </lineage>
</organism>
<evidence type="ECO:0000313" key="3">
    <source>
        <dbReference type="Proteomes" id="UP000232875"/>
    </source>
</evidence>
<sequence length="455" mass="51506">MIAAKCSPEQELPYEVLEEDNIIYIQNNGAEVRGAIRTHETALRRLVKQAAYQRLSLQVQLAKERERAFEKERDMLEREHVDFIGLKQGLQRLGDDMFPDTVLGLFPGLDALVFELKLQRATKNLLPSEINREKRARVPLKRAETHVRFCLDQLRKALQKGMDIGVPKNTLHHQQLFSGDMLTTVKAVTPLMLRTKASLGDFFTQIAIARGRQPMIYLPPRFQVLDLSLMPNQTHERIVNEMGLYNSLEASYGECQHCFQYTKAEICISFEREKALIEHQKHMDALIDEAEYDMRGAQNCVVEVLRAGQSVQAANDQLNKQFGNLIAKHKYEDEHAEEAAQEDANYEPIPNAIMPPDSAQGGDIPFAIYREVFKENLRPDTASVATSNTLVPGDANSDAASTWTGTTATPSLSISVNLMKATLNRLHALLAEVEQRTRWVDDEEDLPWHNLALGF</sequence>
<keyword evidence="1" id="KW-0175">Coiled coil</keyword>
<dbReference type="Proteomes" id="UP000232875">
    <property type="component" value="Unassembled WGS sequence"/>
</dbReference>
<reference evidence="2 3" key="1">
    <citation type="submission" date="2017-10" db="EMBL/GenBank/DDBJ databases">
        <title>A novel species of cold-tolerant Malassezia isolated from bats.</title>
        <authorList>
            <person name="Lorch J.M."/>
            <person name="Palmer J.M."/>
            <person name="Vanderwolf K.J."/>
            <person name="Schmidt K.Z."/>
            <person name="Verant M.L."/>
            <person name="Weller T.J."/>
            <person name="Blehert D.S."/>
        </authorList>
    </citation>
    <scope>NUCLEOTIDE SEQUENCE [LARGE SCALE GENOMIC DNA]</scope>
    <source>
        <strain evidence="2 3">NWHC:44797-103</strain>
    </source>
</reference>
<gene>
    <name evidence="2" type="ORF">MVES_002393</name>
</gene>
<dbReference type="STRING" id="2020962.A0A2N1JAE7"/>